<dbReference type="RefSeq" id="WP_007050017.1">
    <property type="nucleotide sequence ID" value="NZ_CABKNJ010000001.1"/>
</dbReference>
<keyword evidence="1" id="KW-0472">Membrane</keyword>
<dbReference type="PANTHER" id="PTHR41309">
    <property type="entry name" value="MEMBRANE PROTEIN-RELATED"/>
    <property type="match status" value="1"/>
</dbReference>
<accession>A0A3E3E1E1</accession>
<feature type="transmembrane region" description="Helical" evidence="1">
    <location>
        <begin position="119"/>
        <end position="140"/>
    </location>
</feature>
<protein>
    <submittedName>
        <fullName evidence="2">ABC-2 transporter permease</fullName>
    </submittedName>
</protein>
<reference evidence="2 3" key="1">
    <citation type="submission" date="2018-08" db="EMBL/GenBank/DDBJ databases">
        <title>A genome reference for cultivated species of the human gut microbiota.</title>
        <authorList>
            <person name="Zou Y."/>
            <person name="Xue W."/>
            <person name="Luo G."/>
        </authorList>
    </citation>
    <scope>NUCLEOTIDE SEQUENCE [LARGE SCALE GENOMIC DNA]</scope>
    <source>
        <strain evidence="2 3">AM25-6</strain>
    </source>
</reference>
<dbReference type="Proteomes" id="UP000261212">
    <property type="component" value="Unassembled WGS sequence"/>
</dbReference>
<feature type="transmembrane region" description="Helical" evidence="1">
    <location>
        <begin position="78"/>
        <end position="99"/>
    </location>
</feature>
<evidence type="ECO:0000256" key="1">
    <source>
        <dbReference type="SAM" id="Phobius"/>
    </source>
</evidence>
<dbReference type="GeneID" id="98000348"/>
<feature type="transmembrane region" description="Helical" evidence="1">
    <location>
        <begin position="38"/>
        <end position="57"/>
    </location>
</feature>
<keyword evidence="1" id="KW-1133">Transmembrane helix</keyword>
<organism evidence="2 3">
    <name type="scientific">Anaerofustis stercorihominis</name>
    <dbReference type="NCBI Taxonomy" id="214853"/>
    <lineage>
        <taxon>Bacteria</taxon>
        <taxon>Bacillati</taxon>
        <taxon>Bacillota</taxon>
        <taxon>Clostridia</taxon>
        <taxon>Eubacteriales</taxon>
        <taxon>Eubacteriaceae</taxon>
        <taxon>Anaerofustis</taxon>
    </lineage>
</organism>
<feature type="transmembrane region" description="Helical" evidence="1">
    <location>
        <begin position="12"/>
        <end position="32"/>
    </location>
</feature>
<feature type="transmembrane region" description="Helical" evidence="1">
    <location>
        <begin position="186"/>
        <end position="207"/>
    </location>
</feature>
<dbReference type="InterPro" id="IPR025699">
    <property type="entry name" value="ABC2_memb-like"/>
</dbReference>
<dbReference type="EMBL" id="QUSM01000002">
    <property type="protein sequence ID" value="RGD75372.1"/>
    <property type="molecule type" value="Genomic_DNA"/>
</dbReference>
<evidence type="ECO:0000313" key="3">
    <source>
        <dbReference type="Proteomes" id="UP000261212"/>
    </source>
</evidence>
<dbReference type="AlphaFoldDB" id="A0A3E3E1E1"/>
<name>A0A3E3E1E1_9FIRM</name>
<evidence type="ECO:0000313" key="2">
    <source>
        <dbReference type="EMBL" id="RGD75372.1"/>
    </source>
</evidence>
<keyword evidence="1" id="KW-0812">Transmembrane</keyword>
<dbReference type="PANTHER" id="PTHR41309:SF2">
    <property type="entry name" value="MEMBRANE PROTEIN"/>
    <property type="match status" value="1"/>
</dbReference>
<sequence length="212" mass="23629">MKGLIIKDLYELIKQCRFVVLLCLVYMIIAIMGESSTFFLAFAIVFISMLPITLMAYDEKSKWDSYAITMPYTRKEMVLSKYILSLIGILSMSILYLILRGTTLLIMDGSLSKLPGMMTSMLPMILVAILFSSINFPIIFKFGAEKGRLAMIILCALVGGIFGASAASAEEGGDFFVSIFSSIPNIVYPIAAVILLIISFWISVNFYEKREL</sequence>
<dbReference type="Pfam" id="PF13346">
    <property type="entry name" value="ABC2_membrane_5"/>
    <property type="match status" value="1"/>
</dbReference>
<proteinExistence type="predicted"/>
<comment type="caution">
    <text evidence="2">The sequence shown here is derived from an EMBL/GenBank/DDBJ whole genome shotgun (WGS) entry which is preliminary data.</text>
</comment>
<feature type="transmembrane region" description="Helical" evidence="1">
    <location>
        <begin position="147"/>
        <end position="166"/>
    </location>
</feature>
<gene>
    <name evidence="2" type="ORF">DW687_03330</name>
</gene>